<keyword evidence="2" id="KW-1185">Reference proteome</keyword>
<dbReference type="InParanoid" id="A0A0Q2S9V9"/>
<dbReference type="AlphaFoldDB" id="A0A0Q2S9V9"/>
<dbReference type="InterPro" id="IPR036513">
    <property type="entry name" value="STAS_dom_sf"/>
</dbReference>
<accession>A0A0Q2S9V9</accession>
<dbReference type="Pfam" id="PF11964">
    <property type="entry name" value="SpoIIAA-like"/>
    <property type="match status" value="1"/>
</dbReference>
<evidence type="ECO:0000313" key="1">
    <source>
        <dbReference type="EMBL" id="KQH84107.1"/>
    </source>
</evidence>
<organism evidence="1 2">
    <name type="scientific">Vibrio furnissii</name>
    <dbReference type="NCBI Taxonomy" id="29494"/>
    <lineage>
        <taxon>Bacteria</taxon>
        <taxon>Pseudomonadati</taxon>
        <taxon>Pseudomonadota</taxon>
        <taxon>Gammaproteobacteria</taxon>
        <taxon>Vibrionales</taxon>
        <taxon>Vibrionaceae</taxon>
        <taxon>Vibrio</taxon>
    </lineage>
</organism>
<proteinExistence type="predicted"/>
<dbReference type="InterPro" id="IPR021866">
    <property type="entry name" value="SpoIIAA-like"/>
</dbReference>
<dbReference type="Proteomes" id="UP000051221">
    <property type="component" value="Unassembled WGS sequence"/>
</dbReference>
<comment type="caution">
    <text evidence="1">The sequence shown here is derived from an EMBL/GenBank/DDBJ whole genome shotgun (WGS) entry which is preliminary data.</text>
</comment>
<dbReference type="Gene3D" id="3.40.50.10600">
    <property type="entry name" value="SpoIIaa-like domains"/>
    <property type="match status" value="1"/>
</dbReference>
<gene>
    <name evidence="1" type="ORF">AMR76_19890</name>
</gene>
<sequence>MSVQRHGISIGLDRIDDQFFVVIKAVGTLTHQDYEIMTPMLEAALVKVNEPKVKVLFDATALHGWKLRAAWDDFKLGLKYGSDFDKIALYGKPGWQELAAKIGSWFISGDIRFFEDEAQALAWLAL</sequence>
<evidence type="ECO:0000313" key="2">
    <source>
        <dbReference type="Proteomes" id="UP000051221"/>
    </source>
</evidence>
<reference evidence="1 2" key="1">
    <citation type="submission" date="2015-08" db="EMBL/GenBank/DDBJ databases">
        <title>Antibacterial properties of a collection of Vibrionaceae strains.</title>
        <authorList>
            <person name="Giubergia S."/>
        </authorList>
    </citation>
    <scope>NUCLEOTIDE SEQUENCE [LARGE SCALE GENOMIC DNA]</scope>
    <source>
        <strain evidence="1 2">S0821</strain>
    </source>
</reference>
<dbReference type="InterPro" id="IPR038396">
    <property type="entry name" value="SpoIIAA-like_sf"/>
</dbReference>
<protein>
    <recommendedName>
        <fullName evidence="3">STAS/SEC14 domain-containing protein</fullName>
    </recommendedName>
</protein>
<name>A0A0Q2S9V9_VIBFU</name>
<dbReference type="RefSeq" id="WP_055466988.1">
    <property type="nucleotide sequence ID" value="NZ_LKHS01000022.1"/>
</dbReference>
<dbReference type="EMBL" id="LKHS01000022">
    <property type="protein sequence ID" value="KQH84107.1"/>
    <property type="molecule type" value="Genomic_DNA"/>
</dbReference>
<evidence type="ECO:0008006" key="3">
    <source>
        <dbReference type="Google" id="ProtNLM"/>
    </source>
</evidence>
<dbReference type="SUPFAM" id="SSF52091">
    <property type="entry name" value="SpoIIaa-like"/>
    <property type="match status" value="1"/>
</dbReference>